<name>A0AAY5EE29_ELEEL</name>
<proteinExistence type="predicted"/>
<keyword evidence="2" id="KW-1185">Reference proteome</keyword>
<evidence type="ECO:0000313" key="2">
    <source>
        <dbReference type="Proteomes" id="UP000314983"/>
    </source>
</evidence>
<dbReference type="InterPro" id="IPR043502">
    <property type="entry name" value="DNA/RNA_pol_sf"/>
</dbReference>
<reference evidence="1 2" key="1">
    <citation type="submission" date="2020-05" db="EMBL/GenBank/DDBJ databases">
        <title>Electrophorus electricus (electric eel) genome, fEleEle1, primary haplotype.</title>
        <authorList>
            <person name="Myers G."/>
            <person name="Meyer A."/>
            <person name="Fedrigo O."/>
            <person name="Formenti G."/>
            <person name="Rhie A."/>
            <person name="Tracey A."/>
            <person name="Sims Y."/>
            <person name="Jarvis E.D."/>
        </authorList>
    </citation>
    <scope>NUCLEOTIDE SEQUENCE [LARGE SCALE GENOMIC DNA]</scope>
</reference>
<protein>
    <recommendedName>
        <fullName evidence="3">Reverse transcriptase/retrotransposon-derived protein RNase H-like domain-containing protein</fullName>
    </recommendedName>
</protein>
<evidence type="ECO:0000313" key="1">
    <source>
        <dbReference type="Ensembl" id="ENSEEEP00000055215.1"/>
    </source>
</evidence>
<organism evidence="1 2">
    <name type="scientific">Electrophorus electricus</name>
    <name type="common">Electric eel</name>
    <name type="synonym">Gymnotus electricus</name>
    <dbReference type="NCBI Taxonomy" id="8005"/>
    <lineage>
        <taxon>Eukaryota</taxon>
        <taxon>Metazoa</taxon>
        <taxon>Chordata</taxon>
        <taxon>Craniata</taxon>
        <taxon>Vertebrata</taxon>
        <taxon>Euteleostomi</taxon>
        <taxon>Actinopterygii</taxon>
        <taxon>Neopterygii</taxon>
        <taxon>Teleostei</taxon>
        <taxon>Ostariophysi</taxon>
        <taxon>Gymnotiformes</taxon>
        <taxon>Gymnotoidei</taxon>
        <taxon>Gymnotidae</taxon>
        <taxon>Electrophorus</taxon>
    </lineage>
</organism>
<evidence type="ECO:0008006" key="3">
    <source>
        <dbReference type="Google" id="ProtNLM"/>
    </source>
</evidence>
<reference evidence="1" key="3">
    <citation type="submission" date="2025-09" db="UniProtKB">
        <authorList>
            <consortium name="Ensembl"/>
        </authorList>
    </citation>
    <scope>IDENTIFICATION</scope>
</reference>
<dbReference type="SUPFAM" id="SSF56672">
    <property type="entry name" value="DNA/RNA polymerases"/>
    <property type="match status" value="1"/>
</dbReference>
<dbReference type="Ensembl" id="ENSEEET00000054485.1">
    <property type="protein sequence ID" value="ENSEEEP00000055215.1"/>
    <property type="gene ID" value="ENSEEEG00000024873.1"/>
</dbReference>
<dbReference type="Gene3D" id="3.10.20.370">
    <property type="match status" value="1"/>
</dbReference>
<accession>A0AAY5EE29</accession>
<reference evidence="1" key="2">
    <citation type="submission" date="2025-08" db="UniProtKB">
        <authorList>
            <consortium name="Ensembl"/>
        </authorList>
    </citation>
    <scope>IDENTIFICATION</scope>
</reference>
<sequence length="97" mass="10229">MQQEKSQRAGNNMPSLKSSICSASTLGLPNYSLPLNLYTFEHDGATAGELAPEHGGGYRPVAYLSKALDNVAHGLSACLHAKAAAAIIVQDTILHRP</sequence>
<dbReference type="Proteomes" id="UP000314983">
    <property type="component" value="Chromosome 9"/>
</dbReference>
<dbReference type="GeneTree" id="ENSGT00960000186724"/>
<dbReference type="AlphaFoldDB" id="A0AAY5EE29"/>